<dbReference type="Proteomes" id="UP000601055">
    <property type="component" value="Unassembled WGS sequence"/>
</dbReference>
<sequence length="180" mass="20886">MELSLDALSAAELKLYYLIPEHLGFGDLENELNNNGTFDEYRNLHKSYFELFNITSSSIIKLEALKRLIFLNWYSIIEPSCFTGIENLDNDIISNSFSILNDYLTENKLDKEFKWMLTFYASWDYAILNFSENKFVNLTNFVKAVDTSISSFPKNTLEKGSMDNRGQMGVYWISMAVEIK</sequence>
<proteinExistence type="predicted"/>
<comment type="caution">
    <text evidence="1">The sequence shown here is derived from an EMBL/GenBank/DDBJ whole genome shotgun (WGS) entry which is preliminary data.</text>
</comment>
<dbReference type="AlphaFoldDB" id="A0A923DXA8"/>
<evidence type="ECO:0000313" key="1">
    <source>
        <dbReference type="EMBL" id="MBB2144805.1"/>
    </source>
</evidence>
<reference evidence="1" key="1">
    <citation type="submission" date="2019-11" db="EMBL/GenBank/DDBJ databases">
        <title>Description of Pedobacter sp. LMG 31464T.</title>
        <authorList>
            <person name="Carlier A."/>
            <person name="Qi S."/>
            <person name="Vandamme P."/>
        </authorList>
    </citation>
    <scope>NUCLEOTIDE SEQUENCE</scope>
    <source>
        <strain evidence="1">LMG 31464</strain>
    </source>
</reference>
<dbReference type="EMBL" id="WNXD01000001">
    <property type="protein sequence ID" value="MBB2144805.1"/>
    <property type="molecule type" value="Genomic_DNA"/>
</dbReference>
<gene>
    <name evidence="1" type="ORF">GM921_04875</name>
</gene>
<protein>
    <submittedName>
        <fullName evidence="1">Uncharacterized protein</fullName>
    </submittedName>
</protein>
<organism evidence="1 2">
    <name type="scientific">Pedobacter planticolens</name>
    <dbReference type="NCBI Taxonomy" id="2679964"/>
    <lineage>
        <taxon>Bacteria</taxon>
        <taxon>Pseudomonadati</taxon>
        <taxon>Bacteroidota</taxon>
        <taxon>Sphingobacteriia</taxon>
        <taxon>Sphingobacteriales</taxon>
        <taxon>Sphingobacteriaceae</taxon>
        <taxon>Pedobacter</taxon>
    </lineage>
</organism>
<dbReference type="RefSeq" id="WP_182921479.1">
    <property type="nucleotide sequence ID" value="NZ_WNXD01000001.1"/>
</dbReference>
<keyword evidence="2" id="KW-1185">Reference proteome</keyword>
<accession>A0A923DXA8</accession>
<name>A0A923DXA8_9SPHI</name>
<evidence type="ECO:0000313" key="2">
    <source>
        <dbReference type="Proteomes" id="UP000601055"/>
    </source>
</evidence>